<proteinExistence type="predicted"/>
<evidence type="ECO:0000256" key="1">
    <source>
        <dbReference type="SAM" id="Phobius"/>
    </source>
</evidence>
<evidence type="ECO:0000313" key="3">
    <source>
        <dbReference type="Proteomes" id="UP001217963"/>
    </source>
</evidence>
<accession>A0ABY8CK98</accession>
<dbReference type="EMBL" id="CP119063">
    <property type="protein sequence ID" value="WEL38101.1"/>
    <property type="molecule type" value="Genomic_DNA"/>
</dbReference>
<sequence length="186" mass="21530">MIQDKQALAMDGATFSKRISVLDRSIRELEVDASEEKESKIEDMFRICDRLVECGQQSPRLVRQYNELKNRYKYMPRPYKELDDEISACKIHIEAMGRKGTIDEVAKSVQEVIAVSDYINYAVNDAILPIDNVMERLEEGEQYGMLINEQLGITRQRKLWRAGIIRSILLILFILVAVLMVVRLSF</sequence>
<dbReference type="Proteomes" id="UP001217963">
    <property type="component" value="Chromosome II"/>
</dbReference>
<gene>
    <name evidence="2" type="ORF">PFJ87_02g01410</name>
</gene>
<protein>
    <submittedName>
        <fullName evidence="2">Uncharacterized protein</fullName>
    </submittedName>
</protein>
<keyword evidence="3" id="KW-1185">Reference proteome</keyword>
<organism evidence="2 3">
    <name type="scientific">Encephalitozoon hellem</name>
    <name type="common">Microsporidian parasite</name>
    <dbReference type="NCBI Taxonomy" id="27973"/>
    <lineage>
        <taxon>Eukaryota</taxon>
        <taxon>Fungi</taxon>
        <taxon>Fungi incertae sedis</taxon>
        <taxon>Microsporidia</taxon>
        <taxon>Unikaryonidae</taxon>
        <taxon>Encephalitozoon</taxon>
    </lineage>
</organism>
<name>A0ABY8CK98_ENCHE</name>
<keyword evidence="1" id="KW-1133">Transmembrane helix</keyword>
<keyword evidence="1" id="KW-0812">Transmembrane</keyword>
<evidence type="ECO:0000313" key="2">
    <source>
        <dbReference type="EMBL" id="WEL38101.1"/>
    </source>
</evidence>
<feature type="transmembrane region" description="Helical" evidence="1">
    <location>
        <begin position="164"/>
        <end position="184"/>
    </location>
</feature>
<reference evidence="2 3" key="1">
    <citation type="submission" date="2023-02" db="EMBL/GenBank/DDBJ databases">
        <title>Encephalitozoon hellem ATCC 50451 complete genome.</title>
        <authorList>
            <person name="Mascarenhas dos Santos A.C."/>
            <person name="Julian A.T."/>
            <person name="Pombert J.-F."/>
        </authorList>
    </citation>
    <scope>NUCLEOTIDE SEQUENCE [LARGE SCALE GENOMIC DNA]</scope>
    <source>
        <strain evidence="2 3">ATCC 50451</strain>
    </source>
</reference>
<keyword evidence="1" id="KW-0472">Membrane</keyword>